<feature type="region of interest" description="Disordered" evidence="1">
    <location>
        <begin position="77"/>
        <end position="165"/>
    </location>
</feature>
<name>A0A9W7ZWV0_9FUNG</name>
<organism evidence="3 4">
    <name type="scientific">Mycoemilia scoparia</name>
    <dbReference type="NCBI Taxonomy" id="417184"/>
    <lineage>
        <taxon>Eukaryota</taxon>
        <taxon>Fungi</taxon>
        <taxon>Fungi incertae sedis</taxon>
        <taxon>Zoopagomycota</taxon>
        <taxon>Kickxellomycotina</taxon>
        <taxon>Kickxellomycetes</taxon>
        <taxon>Kickxellales</taxon>
        <taxon>Kickxellaceae</taxon>
        <taxon>Mycoemilia</taxon>
    </lineage>
</organism>
<proteinExistence type="predicted"/>
<dbReference type="AlphaFoldDB" id="A0A9W7ZWV0"/>
<feature type="transmembrane region" description="Helical" evidence="2">
    <location>
        <begin position="15"/>
        <end position="39"/>
    </location>
</feature>
<evidence type="ECO:0000313" key="3">
    <source>
        <dbReference type="EMBL" id="KAJ1915639.1"/>
    </source>
</evidence>
<keyword evidence="2" id="KW-0812">Transmembrane</keyword>
<keyword evidence="2" id="KW-1133">Transmembrane helix</keyword>
<evidence type="ECO:0000313" key="4">
    <source>
        <dbReference type="Proteomes" id="UP001150538"/>
    </source>
</evidence>
<sequence length="165" mass="18298">MFSIFHSICDLFASASYWFAAIKPYLFVTCMVLIPIYVFRDKLLNQVNSVVPIPGVKNPHMDTENIDRLRREALLRRLGNKFPDKKRGDKTDNNSNKDDSDSDDGKGGMPSKGPCGSSSNGNSRFKLKPLNRDFTSRRGESNFRDLSSLGGPVNITPCDMGNCGG</sequence>
<feature type="compositionally biased region" description="Basic and acidic residues" evidence="1">
    <location>
        <begin position="82"/>
        <end position="106"/>
    </location>
</feature>
<comment type="caution">
    <text evidence="3">The sequence shown here is derived from an EMBL/GenBank/DDBJ whole genome shotgun (WGS) entry which is preliminary data.</text>
</comment>
<evidence type="ECO:0000256" key="2">
    <source>
        <dbReference type="SAM" id="Phobius"/>
    </source>
</evidence>
<evidence type="ECO:0000256" key="1">
    <source>
        <dbReference type="SAM" id="MobiDB-lite"/>
    </source>
</evidence>
<gene>
    <name evidence="3" type="ORF">H4219_004209</name>
</gene>
<feature type="compositionally biased region" description="Basic and acidic residues" evidence="1">
    <location>
        <begin position="130"/>
        <end position="143"/>
    </location>
</feature>
<protein>
    <submittedName>
        <fullName evidence="3">Uncharacterized protein</fullName>
    </submittedName>
</protein>
<accession>A0A9W7ZWV0</accession>
<keyword evidence="4" id="KW-1185">Reference proteome</keyword>
<keyword evidence="2" id="KW-0472">Membrane</keyword>
<dbReference type="Proteomes" id="UP001150538">
    <property type="component" value="Unassembled WGS sequence"/>
</dbReference>
<dbReference type="EMBL" id="JANBPU010000137">
    <property type="protein sequence ID" value="KAJ1915639.1"/>
    <property type="molecule type" value="Genomic_DNA"/>
</dbReference>
<reference evidence="3" key="1">
    <citation type="submission" date="2022-07" db="EMBL/GenBank/DDBJ databases">
        <title>Phylogenomic reconstructions and comparative analyses of Kickxellomycotina fungi.</title>
        <authorList>
            <person name="Reynolds N.K."/>
            <person name="Stajich J.E."/>
            <person name="Barry K."/>
            <person name="Grigoriev I.V."/>
            <person name="Crous P."/>
            <person name="Smith M.E."/>
        </authorList>
    </citation>
    <scope>NUCLEOTIDE SEQUENCE</scope>
    <source>
        <strain evidence="3">NBRC 100468</strain>
    </source>
</reference>